<dbReference type="RefSeq" id="WP_117398122.1">
    <property type="nucleotide sequence ID" value="NZ_QVNQ01000002.1"/>
</dbReference>
<dbReference type="GO" id="GO:0003677">
    <property type="term" value="F:DNA binding"/>
    <property type="evidence" value="ECO:0007669"/>
    <property type="project" value="UniProtKB-KW"/>
</dbReference>
<sequence length="309" mass="33825">MDIDTRLLRYFAAVAEEGNLTRAAERLFVAQPTLTKQIKQLENLLEVELFVRSRTGMTLTEGGRILADRVGALLSDWDDVLRETQSAAGQAKRVLRVGFIANAAGEATQRIIAAFMRIRPGWQVEMRNSDWTDPTAGLADGTVDVALVRSHFPVRGQFRTEVLFTEPRWVALKDDHPLAALDQIPLSALRDEPFVAAPRATGSWRDYWMGADECEGHQARIGAVARNSDEWLTAIANGYGISLTPASSARFYQRPGITYRPCSGISPNTVAVAWAVHSEDNPALRDFVRCCLSAGSKPTGGQMGSSPPA</sequence>
<evidence type="ECO:0000256" key="4">
    <source>
        <dbReference type="ARBA" id="ARBA00023163"/>
    </source>
</evidence>
<dbReference type="Gene3D" id="3.40.190.10">
    <property type="entry name" value="Periplasmic binding protein-like II"/>
    <property type="match status" value="2"/>
</dbReference>
<dbReference type="PANTHER" id="PTHR30346">
    <property type="entry name" value="TRANSCRIPTIONAL DUAL REGULATOR HCAR-RELATED"/>
    <property type="match status" value="1"/>
</dbReference>
<evidence type="ECO:0000256" key="1">
    <source>
        <dbReference type="ARBA" id="ARBA00009437"/>
    </source>
</evidence>
<dbReference type="InterPro" id="IPR000847">
    <property type="entry name" value="LysR_HTH_N"/>
</dbReference>
<reference evidence="6 7" key="1">
    <citation type="submission" date="2018-08" db="EMBL/GenBank/DDBJ databases">
        <title>Actinomadura spongicola sp. nov., isolated from marine sponge Leucetta chagosensis.</title>
        <authorList>
            <person name="Li L."/>
            <person name="Lin H.W."/>
        </authorList>
    </citation>
    <scope>NUCLEOTIDE SEQUENCE [LARGE SCALE GENOMIC DNA]</scope>
    <source>
        <strain evidence="6 7">LHW52907</strain>
    </source>
</reference>
<dbReference type="PANTHER" id="PTHR30346:SF0">
    <property type="entry name" value="HCA OPERON TRANSCRIPTIONAL ACTIVATOR HCAR"/>
    <property type="match status" value="1"/>
</dbReference>
<dbReference type="GO" id="GO:0032993">
    <property type="term" value="C:protein-DNA complex"/>
    <property type="evidence" value="ECO:0007669"/>
    <property type="project" value="TreeGrafter"/>
</dbReference>
<organism evidence="6 7">
    <name type="scientific">Actinomadura spongiicola</name>
    <dbReference type="NCBI Taxonomy" id="2303421"/>
    <lineage>
        <taxon>Bacteria</taxon>
        <taxon>Bacillati</taxon>
        <taxon>Actinomycetota</taxon>
        <taxon>Actinomycetes</taxon>
        <taxon>Streptosporangiales</taxon>
        <taxon>Thermomonosporaceae</taxon>
        <taxon>Actinomadura</taxon>
    </lineage>
</organism>
<dbReference type="GO" id="GO:0003700">
    <property type="term" value="F:DNA-binding transcription factor activity"/>
    <property type="evidence" value="ECO:0007669"/>
    <property type="project" value="InterPro"/>
</dbReference>
<dbReference type="PROSITE" id="PS50931">
    <property type="entry name" value="HTH_LYSR"/>
    <property type="match status" value="1"/>
</dbReference>
<dbReference type="FunFam" id="1.10.10.10:FF:000001">
    <property type="entry name" value="LysR family transcriptional regulator"/>
    <property type="match status" value="1"/>
</dbReference>
<keyword evidence="2" id="KW-0805">Transcription regulation</keyword>
<evidence type="ECO:0000256" key="3">
    <source>
        <dbReference type="ARBA" id="ARBA00023125"/>
    </source>
</evidence>
<dbReference type="Pfam" id="PF03466">
    <property type="entry name" value="LysR_substrate"/>
    <property type="match status" value="1"/>
</dbReference>
<dbReference type="SUPFAM" id="SSF53850">
    <property type="entry name" value="Periplasmic binding protein-like II"/>
    <property type="match status" value="1"/>
</dbReference>
<comment type="caution">
    <text evidence="6">The sequence shown here is derived from an EMBL/GenBank/DDBJ whole genome shotgun (WGS) entry which is preliminary data.</text>
</comment>
<dbReference type="Pfam" id="PF00126">
    <property type="entry name" value="HTH_1"/>
    <property type="match status" value="1"/>
</dbReference>
<comment type="similarity">
    <text evidence="1">Belongs to the LysR transcriptional regulatory family.</text>
</comment>
<keyword evidence="4" id="KW-0804">Transcription</keyword>
<dbReference type="EMBL" id="QVNQ01000002">
    <property type="protein sequence ID" value="RFS86007.1"/>
    <property type="molecule type" value="Genomic_DNA"/>
</dbReference>
<dbReference type="Proteomes" id="UP000262882">
    <property type="component" value="Unassembled WGS sequence"/>
</dbReference>
<dbReference type="CDD" id="cd08414">
    <property type="entry name" value="PBP2_LTTR_aromatics_like"/>
    <property type="match status" value="1"/>
</dbReference>
<keyword evidence="3" id="KW-0238">DNA-binding</keyword>
<dbReference type="InterPro" id="IPR036390">
    <property type="entry name" value="WH_DNA-bd_sf"/>
</dbReference>
<evidence type="ECO:0000256" key="2">
    <source>
        <dbReference type="ARBA" id="ARBA00023015"/>
    </source>
</evidence>
<name>A0A372GKU8_9ACTN</name>
<dbReference type="SUPFAM" id="SSF46785">
    <property type="entry name" value="Winged helix' DNA-binding domain"/>
    <property type="match status" value="1"/>
</dbReference>
<keyword evidence="7" id="KW-1185">Reference proteome</keyword>
<dbReference type="InterPro" id="IPR005119">
    <property type="entry name" value="LysR_subst-bd"/>
</dbReference>
<dbReference type="AlphaFoldDB" id="A0A372GKU8"/>
<gene>
    <name evidence="6" type="ORF">D0T12_05075</name>
</gene>
<dbReference type="PRINTS" id="PR00039">
    <property type="entry name" value="HTHLYSR"/>
</dbReference>
<evidence type="ECO:0000259" key="5">
    <source>
        <dbReference type="PROSITE" id="PS50931"/>
    </source>
</evidence>
<dbReference type="InterPro" id="IPR036388">
    <property type="entry name" value="WH-like_DNA-bd_sf"/>
</dbReference>
<proteinExistence type="inferred from homology"/>
<dbReference type="Gene3D" id="1.10.10.10">
    <property type="entry name" value="Winged helix-like DNA-binding domain superfamily/Winged helix DNA-binding domain"/>
    <property type="match status" value="1"/>
</dbReference>
<dbReference type="OrthoDB" id="79118at2"/>
<feature type="domain" description="HTH lysR-type" evidence="5">
    <location>
        <begin position="3"/>
        <end position="60"/>
    </location>
</feature>
<protein>
    <submittedName>
        <fullName evidence="6">LysR family transcriptional regulator</fullName>
    </submittedName>
</protein>
<evidence type="ECO:0000313" key="7">
    <source>
        <dbReference type="Proteomes" id="UP000262882"/>
    </source>
</evidence>
<evidence type="ECO:0000313" key="6">
    <source>
        <dbReference type="EMBL" id="RFS86007.1"/>
    </source>
</evidence>
<accession>A0A372GKU8</accession>